<feature type="compositionally biased region" description="Basic residues" evidence="1">
    <location>
        <begin position="79"/>
        <end position="88"/>
    </location>
</feature>
<evidence type="ECO:0000256" key="1">
    <source>
        <dbReference type="SAM" id="MobiDB-lite"/>
    </source>
</evidence>
<name>A0A6J4UUT7_9BACT</name>
<evidence type="ECO:0000313" key="2">
    <source>
        <dbReference type="EMBL" id="CAA9560498.1"/>
    </source>
</evidence>
<accession>A0A6J4UUT7</accession>
<feature type="region of interest" description="Disordered" evidence="1">
    <location>
        <begin position="1"/>
        <end position="88"/>
    </location>
</feature>
<feature type="non-terminal residue" evidence="2">
    <location>
        <position position="1"/>
    </location>
</feature>
<dbReference type="EMBL" id="CADCWG010000163">
    <property type="protein sequence ID" value="CAA9560498.1"/>
    <property type="molecule type" value="Genomic_DNA"/>
</dbReference>
<gene>
    <name evidence="2" type="ORF">AVDCRST_MAG49-2512</name>
</gene>
<dbReference type="AlphaFoldDB" id="A0A6J4UUT7"/>
<feature type="non-terminal residue" evidence="2">
    <location>
        <position position="88"/>
    </location>
</feature>
<organism evidence="2">
    <name type="scientific">uncultured Thermomicrobiales bacterium</name>
    <dbReference type="NCBI Taxonomy" id="1645740"/>
    <lineage>
        <taxon>Bacteria</taxon>
        <taxon>Pseudomonadati</taxon>
        <taxon>Thermomicrobiota</taxon>
        <taxon>Thermomicrobia</taxon>
        <taxon>Thermomicrobiales</taxon>
        <taxon>environmental samples</taxon>
    </lineage>
</organism>
<feature type="compositionally biased region" description="Basic and acidic residues" evidence="1">
    <location>
        <begin position="51"/>
        <end position="78"/>
    </location>
</feature>
<sequence>ARRTGRVPNQAAAPRTPDVDRVGSARRPCGDAPGGRTLSRPSAWSGRRATRRDETDEPRRPAHADDRRDPDHRPDRGRRDHQRGGRHL</sequence>
<protein>
    <submittedName>
        <fullName evidence="2">Uncharacterized protein</fullName>
    </submittedName>
</protein>
<reference evidence="2" key="1">
    <citation type="submission" date="2020-02" db="EMBL/GenBank/DDBJ databases">
        <authorList>
            <person name="Meier V. D."/>
        </authorList>
    </citation>
    <scope>NUCLEOTIDE SEQUENCE</scope>
    <source>
        <strain evidence="2">AVDCRST_MAG49</strain>
    </source>
</reference>
<proteinExistence type="predicted"/>